<gene>
    <name evidence="2" type="ORF">ACJMK2_003885</name>
</gene>
<dbReference type="Gene3D" id="1.10.150.50">
    <property type="entry name" value="Transcription Factor, Ets-1"/>
    <property type="match status" value="1"/>
</dbReference>
<dbReference type="Proteomes" id="UP001634394">
    <property type="component" value="Unassembled WGS sequence"/>
</dbReference>
<comment type="caution">
    <text evidence="2">The sequence shown here is derived from an EMBL/GenBank/DDBJ whole genome shotgun (WGS) entry which is preliminary data.</text>
</comment>
<dbReference type="InterPro" id="IPR013761">
    <property type="entry name" value="SAM/pointed_sf"/>
</dbReference>
<dbReference type="InterPro" id="IPR052281">
    <property type="entry name" value="GAREM"/>
</dbReference>
<feature type="region of interest" description="Disordered" evidence="1">
    <location>
        <begin position="270"/>
        <end position="315"/>
    </location>
</feature>
<dbReference type="AlphaFoldDB" id="A0ABD3Y1T8"/>
<evidence type="ECO:0000313" key="2">
    <source>
        <dbReference type="EMBL" id="KAL3891633.1"/>
    </source>
</evidence>
<dbReference type="CDD" id="cd09487">
    <property type="entry name" value="SAM_superfamily"/>
    <property type="match status" value="1"/>
</dbReference>
<dbReference type="SUPFAM" id="SSF47769">
    <property type="entry name" value="SAM/Pointed domain"/>
    <property type="match status" value="1"/>
</dbReference>
<name>A0ABD3Y1T8_SINWO</name>
<reference evidence="2 3" key="1">
    <citation type="submission" date="2024-11" db="EMBL/GenBank/DDBJ databases">
        <title>Chromosome-level genome assembly of the freshwater bivalve Anodonta woodiana.</title>
        <authorList>
            <person name="Chen X."/>
        </authorList>
    </citation>
    <scope>NUCLEOTIDE SEQUENCE [LARGE SCALE GENOMIC DNA]</scope>
    <source>
        <strain evidence="2">MN2024</strain>
        <tissue evidence="2">Gills</tissue>
    </source>
</reference>
<evidence type="ECO:0000313" key="3">
    <source>
        <dbReference type="Proteomes" id="UP001634394"/>
    </source>
</evidence>
<protein>
    <recommendedName>
        <fullName evidence="4">SAM domain-containing protein</fullName>
    </recommendedName>
</protein>
<dbReference type="PANTHER" id="PTHR14454">
    <property type="entry name" value="GRB2-ASSOCIATED AND REGULATOR OF MAPK PROTEIN FAMILY MEMBER"/>
    <property type="match status" value="1"/>
</dbReference>
<dbReference type="EMBL" id="JBJQND010000001">
    <property type="protein sequence ID" value="KAL3891633.1"/>
    <property type="molecule type" value="Genomic_DNA"/>
</dbReference>
<sequence length="452" mass="51148">MEFDTQKKEYSLGEFYKLYQDKLPALVEVKQGFCGEILAETFDIGQVIRINSICKQRRIIAVRLNERGTEECTYSFPVDYPIEFCLDDGLYEEESYTLTEILSTKKFPINVQFARKQYIKVGGNMSSTNHFSNLRLTSAFDEIYLLGNFLLEGEMVPQIVQVPLYLSAIRISEVTGLKGKSSSEWLSLTNKLNLLAAQLDFSSVSGNLEIAKYKSNNLSMLGCKEKKVDDTMYENFLPQAYTNIAYDDTGFYEPLNVSGSKIYGLNKDPIPHETLSPKGDKPLKISPKPNVKQKEVSDKASDGSPPPIPRRPYACPPLKPGKMKVLLPSQKTSYDNPAYQVESPPVIPLKPIRRNTPPRIEESLTQPTTIREPEHKYSTGTLNVKLLTISELGMWMADKLGLGNYVAHFKKEMVDGVMLLDLNETILRQEFKLSQIEAKRLMKFAKEGHVPQ</sequence>
<dbReference type="PANTHER" id="PTHR14454:SF11">
    <property type="entry name" value="SERRANO, ISOFORM F"/>
    <property type="match status" value="1"/>
</dbReference>
<accession>A0ABD3Y1T8</accession>
<evidence type="ECO:0008006" key="4">
    <source>
        <dbReference type="Google" id="ProtNLM"/>
    </source>
</evidence>
<feature type="compositionally biased region" description="Pro residues" evidence="1">
    <location>
        <begin position="304"/>
        <end position="315"/>
    </location>
</feature>
<proteinExistence type="predicted"/>
<keyword evidence="3" id="KW-1185">Reference proteome</keyword>
<evidence type="ECO:0000256" key="1">
    <source>
        <dbReference type="SAM" id="MobiDB-lite"/>
    </source>
</evidence>
<organism evidence="2 3">
    <name type="scientific">Sinanodonta woodiana</name>
    <name type="common">Chinese pond mussel</name>
    <name type="synonym">Anodonta woodiana</name>
    <dbReference type="NCBI Taxonomy" id="1069815"/>
    <lineage>
        <taxon>Eukaryota</taxon>
        <taxon>Metazoa</taxon>
        <taxon>Spiralia</taxon>
        <taxon>Lophotrochozoa</taxon>
        <taxon>Mollusca</taxon>
        <taxon>Bivalvia</taxon>
        <taxon>Autobranchia</taxon>
        <taxon>Heteroconchia</taxon>
        <taxon>Palaeoheterodonta</taxon>
        <taxon>Unionida</taxon>
        <taxon>Unionoidea</taxon>
        <taxon>Unionidae</taxon>
        <taxon>Unioninae</taxon>
        <taxon>Sinanodonta</taxon>
    </lineage>
</organism>
<feature type="compositionally biased region" description="Basic and acidic residues" evidence="1">
    <location>
        <begin position="292"/>
        <end position="301"/>
    </location>
</feature>